<dbReference type="Gene3D" id="3.40.50.150">
    <property type="entry name" value="Vaccinia Virus protein VP39"/>
    <property type="match status" value="1"/>
</dbReference>
<comment type="caution">
    <text evidence="14">The sequence shown here is derived from an EMBL/GenBank/DDBJ whole genome shotgun (WGS) entry which is preliminary data.</text>
</comment>
<dbReference type="PROSITE" id="PS51625">
    <property type="entry name" value="SAM_MT_TRMB"/>
    <property type="match status" value="1"/>
</dbReference>
<evidence type="ECO:0000313" key="15">
    <source>
        <dbReference type="Proteomes" id="UP001187471"/>
    </source>
</evidence>
<evidence type="ECO:0000256" key="3">
    <source>
        <dbReference type="ARBA" id="ARBA00008982"/>
    </source>
</evidence>
<evidence type="ECO:0000256" key="4">
    <source>
        <dbReference type="ARBA" id="ARBA00022603"/>
    </source>
</evidence>
<name>A0AA88U7Z8_9ASTE</name>
<keyword evidence="8" id="KW-0547">Nucleotide-binding</keyword>
<accession>A0AA88U7Z8</accession>
<dbReference type="PANTHER" id="PTHR11406:SF32">
    <property type="entry name" value="PHOSPHOGLYCERATE KINASE"/>
    <property type="match status" value="1"/>
</dbReference>
<comment type="similarity">
    <text evidence="3 12">Belongs to the phosphoglycerate kinase family.</text>
</comment>
<evidence type="ECO:0000256" key="2">
    <source>
        <dbReference type="ARBA" id="ARBA00001946"/>
    </source>
</evidence>
<evidence type="ECO:0000256" key="6">
    <source>
        <dbReference type="ARBA" id="ARBA00022691"/>
    </source>
</evidence>
<dbReference type="Proteomes" id="UP001187471">
    <property type="component" value="Unassembled WGS sequence"/>
</dbReference>
<evidence type="ECO:0000256" key="1">
    <source>
        <dbReference type="ARBA" id="ARBA00000142"/>
    </source>
</evidence>
<dbReference type="PRINTS" id="PR00477">
    <property type="entry name" value="PHGLYCKINASE"/>
</dbReference>
<dbReference type="SUPFAM" id="SSF53748">
    <property type="entry name" value="Phosphoglycerate kinase"/>
    <property type="match status" value="1"/>
</dbReference>
<dbReference type="InterPro" id="IPR029063">
    <property type="entry name" value="SAM-dependent_MTases_sf"/>
</dbReference>
<evidence type="ECO:0000256" key="8">
    <source>
        <dbReference type="ARBA" id="ARBA00022741"/>
    </source>
</evidence>
<organism evidence="14 15">
    <name type="scientific">Escallonia rubra</name>
    <dbReference type="NCBI Taxonomy" id="112253"/>
    <lineage>
        <taxon>Eukaryota</taxon>
        <taxon>Viridiplantae</taxon>
        <taxon>Streptophyta</taxon>
        <taxon>Embryophyta</taxon>
        <taxon>Tracheophyta</taxon>
        <taxon>Spermatophyta</taxon>
        <taxon>Magnoliopsida</taxon>
        <taxon>eudicotyledons</taxon>
        <taxon>Gunneridae</taxon>
        <taxon>Pentapetalae</taxon>
        <taxon>asterids</taxon>
        <taxon>campanulids</taxon>
        <taxon>Escalloniales</taxon>
        <taxon>Escalloniaceae</taxon>
        <taxon>Escallonia</taxon>
    </lineage>
</organism>
<evidence type="ECO:0000313" key="14">
    <source>
        <dbReference type="EMBL" id="KAK2974729.1"/>
    </source>
</evidence>
<dbReference type="GO" id="GO:0005524">
    <property type="term" value="F:ATP binding"/>
    <property type="evidence" value="ECO:0007669"/>
    <property type="project" value="UniProtKB-KW"/>
</dbReference>
<dbReference type="PANTHER" id="PTHR11406">
    <property type="entry name" value="PHOSPHOGLYCERATE KINASE"/>
    <property type="match status" value="1"/>
</dbReference>
<dbReference type="GO" id="GO:0004618">
    <property type="term" value="F:phosphoglycerate kinase activity"/>
    <property type="evidence" value="ECO:0007669"/>
    <property type="project" value="UniProtKB-EC"/>
</dbReference>
<comment type="subunit">
    <text evidence="13">Monomer.</text>
</comment>
<keyword evidence="6" id="KW-0949">S-adenosyl-L-methionine</keyword>
<dbReference type="GO" id="GO:0008176">
    <property type="term" value="F:tRNA (guanine(46)-N7)-methyltransferase activity"/>
    <property type="evidence" value="ECO:0007669"/>
    <property type="project" value="UniProtKB-EC"/>
</dbReference>
<comment type="catalytic activity">
    <reaction evidence="12">
        <text>(2R)-3-phosphoglycerate + ATP = (2R)-3-phospho-glyceroyl phosphate + ADP</text>
        <dbReference type="Rhea" id="RHEA:14801"/>
        <dbReference type="ChEBI" id="CHEBI:30616"/>
        <dbReference type="ChEBI" id="CHEBI:57604"/>
        <dbReference type="ChEBI" id="CHEBI:58272"/>
        <dbReference type="ChEBI" id="CHEBI:456216"/>
        <dbReference type="EC" id="2.7.2.3"/>
    </reaction>
</comment>
<dbReference type="InterPro" id="IPR003358">
    <property type="entry name" value="tRNA_(Gua-N-7)_MeTrfase_Trmb"/>
</dbReference>
<protein>
    <recommendedName>
        <fullName evidence="12">Phosphoglycerate kinase</fullName>
        <ecNumber evidence="12">2.7.2.3</ecNumber>
    </recommendedName>
</protein>
<keyword evidence="7" id="KW-0819">tRNA processing</keyword>
<keyword evidence="10" id="KW-0067">ATP-binding</keyword>
<evidence type="ECO:0000256" key="13">
    <source>
        <dbReference type="RuleBase" id="RU000696"/>
    </source>
</evidence>
<dbReference type="Gene3D" id="3.40.50.1260">
    <property type="entry name" value="Phosphoglycerate kinase, N-terminal domain"/>
    <property type="match status" value="2"/>
</dbReference>
<proteinExistence type="inferred from homology"/>
<evidence type="ECO:0000256" key="10">
    <source>
        <dbReference type="ARBA" id="ARBA00022840"/>
    </source>
</evidence>
<dbReference type="Pfam" id="PF00162">
    <property type="entry name" value="PGK"/>
    <property type="match status" value="1"/>
</dbReference>
<keyword evidence="15" id="KW-1185">Reference proteome</keyword>
<evidence type="ECO:0000256" key="9">
    <source>
        <dbReference type="ARBA" id="ARBA00022777"/>
    </source>
</evidence>
<dbReference type="GO" id="GO:0043531">
    <property type="term" value="F:ADP binding"/>
    <property type="evidence" value="ECO:0007669"/>
    <property type="project" value="TreeGrafter"/>
</dbReference>
<evidence type="ECO:0000256" key="5">
    <source>
        <dbReference type="ARBA" id="ARBA00022679"/>
    </source>
</evidence>
<dbReference type="GO" id="GO:0005829">
    <property type="term" value="C:cytosol"/>
    <property type="evidence" value="ECO:0007669"/>
    <property type="project" value="TreeGrafter"/>
</dbReference>
<dbReference type="Pfam" id="PF02390">
    <property type="entry name" value="Methyltransf_4"/>
    <property type="match status" value="1"/>
</dbReference>
<evidence type="ECO:0000256" key="11">
    <source>
        <dbReference type="ARBA" id="ARBA00022842"/>
    </source>
</evidence>
<dbReference type="EC" id="2.7.2.3" evidence="12"/>
<dbReference type="GO" id="GO:0006096">
    <property type="term" value="P:glycolytic process"/>
    <property type="evidence" value="ECO:0007669"/>
    <property type="project" value="InterPro"/>
</dbReference>
<reference evidence="14" key="1">
    <citation type="submission" date="2022-12" db="EMBL/GenBank/DDBJ databases">
        <title>Draft genome assemblies for two species of Escallonia (Escalloniales).</title>
        <authorList>
            <person name="Chanderbali A."/>
            <person name="Dervinis C."/>
            <person name="Anghel I."/>
            <person name="Soltis D."/>
            <person name="Soltis P."/>
            <person name="Zapata F."/>
        </authorList>
    </citation>
    <scope>NUCLEOTIDE SEQUENCE</scope>
    <source>
        <strain evidence="14">UCBG92.1500</strain>
        <tissue evidence="14">Leaf</tissue>
    </source>
</reference>
<comment type="catalytic activity">
    <reaction evidence="1">
        <text>guanosine(46) in tRNA + S-adenosyl-L-methionine = N(7)-methylguanosine(46) in tRNA + S-adenosyl-L-homocysteine</text>
        <dbReference type="Rhea" id="RHEA:42708"/>
        <dbReference type="Rhea" id="RHEA-COMP:10188"/>
        <dbReference type="Rhea" id="RHEA-COMP:10189"/>
        <dbReference type="ChEBI" id="CHEBI:57856"/>
        <dbReference type="ChEBI" id="CHEBI:59789"/>
        <dbReference type="ChEBI" id="CHEBI:74269"/>
        <dbReference type="ChEBI" id="CHEBI:74480"/>
        <dbReference type="EC" id="2.1.1.33"/>
    </reaction>
</comment>
<dbReference type="EMBL" id="JAVXUO010002282">
    <property type="protein sequence ID" value="KAK2974729.1"/>
    <property type="molecule type" value="Genomic_DNA"/>
</dbReference>
<gene>
    <name evidence="14" type="ORF">RJ640_007156</name>
</gene>
<sequence>MYLNLEVARYSKPILGPSVSRSLLRAGFSDGAEGDAFPYIQTLREFPKDELLGKVVMVRFDSDILLPEKNDMGASSFTSALLTIKYLHESGAKVLLVSSWSVKINSKLLVAESVAEFLSSVLQLKVVPVKSVSGYVQSKMEEIDKSNILLLLENLSQFKEERANCSKFAEQLSAGVDIFVNDVFSQCHKILASNVGVTCFCCACVAGFHFEEDLYQLKKAFRTDKKPYVAIIGGGNFLDKAAALHFLASRCDGLIFVGNMAFQVMHALGLRVPAKFVEHGALEEALWLIQFAKSRNVPILFPKDFWCRNDQLQNQLEIFPSDSILDGKAATFGLDAKMFLLKGHKIMWTGPVKFGFTNHESCGASELAQILDKLTQSNCCITVVGNVASKAVMKESRSVSVYNVVKNAAVMWEFLKRRKLPGLMALDRAYPFEIDWHAAYTDPAQPLVVDIGSARTINRKRIVSVQNGKEEKGTELSRYFIATNATSSFRSVVSSYPGEIVLVSIQCPNPDFNKPEHRWRMVQKSLIEGIGDLLASDGKVFLQSDIEPVALRMKEQFIEHGKGKLAVVQDHQDTAVGQEEWLKENPFGVQSDWEQHVLHRGDPICTLQGSEKLCAQPAKQRAKTVLQAILNCSIIRNFVPLSMATLYHYNRKFYGGFGGRSCPFSVLEKMKGVISF</sequence>
<evidence type="ECO:0000256" key="7">
    <source>
        <dbReference type="ARBA" id="ARBA00022694"/>
    </source>
</evidence>
<dbReference type="AlphaFoldDB" id="A0AA88U7Z8"/>
<dbReference type="InterPro" id="IPR001576">
    <property type="entry name" value="Phosphoglycerate_kinase"/>
</dbReference>
<keyword evidence="5 12" id="KW-0808">Transferase</keyword>
<keyword evidence="9 12" id="KW-0418">Kinase</keyword>
<dbReference type="InterPro" id="IPR036043">
    <property type="entry name" value="Phosphoglycerate_kinase_sf"/>
</dbReference>
<comment type="cofactor">
    <cofactor evidence="2">
        <name>Mg(2+)</name>
        <dbReference type="ChEBI" id="CHEBI:18420"/>
    </cofactor>
</comment>
<evidence type="ECO:0000256" key="12">
    <source>
        <dbReference type="RuleBase" id="RU000532"/>
    </source>
</evidence>
<keyword evidence="4" id="KW-0489">Methyltransferase</keyword>
<keyword evidence="11" id="KW-0460">Magnesium</keyword>
<dbReference type="InterPro" id="IPR015824">
    <property type="entry name" value="Phosphoglycerate_kinase_N"/>
</dbReference>
<dbReference type="GO" id="GO:0006094">
    <property type="term" value="P:gluconeogenesis"/>
    <property type="evidence" value="ECO:0007669"/>
    <property type="project" value="TreeGrafter"/>
</dbReference>